<proteinExistence type="predicted"/>
<name>A0A9W9NNY0_9EURO</name>
<dbReference type="RefSeq" id="XP_058327620.1">
    <property type="nucleotide sequence ID" value="XM_058477275.1"/>
</dbReference>
<dbReference type="EMBL" id="JAPQKS010000006">
    <property type="protein sequence ID" value="KAJ5223437.1"/>
    <property type="molecule type" value="Genomic_DNA"/>
</dbReference>
<dbReference type="GeneID" id="83204578"/>
<sequence length="79" mass="8717">MLPLSNSESWLDAVDLAFATEFAPNQSVRQSTSSRKEVFYASADDVPSGLKVGTTPDFLLFSSHMTYRAVWNWPMNAGA</sequence>
<organism evidence="1 2">
    <name type="scientific">Penicillium chermesinum</name>
    <dbReference type="NCBI Taxonomy" id="63820"/>
    <lineage>
        <taxon>Eukaryota</taxon>
        <taxon>Fungi</taxon>
        <taxon>Dikarya</taxon>
        <taxon>Ascomycota</taxon>
        <taxon>Pezizomycotina</taxon>
        <taxon>Eurotiomycetes</taxon>
        <taxon>Eurotiomycetidae</taxon>
        <taxon>Eurotiales</taxon>
        <taxon>Aspergillaceae</taxon>
        <taxon>Penicillium</taxon>
    </lineage>
</organism>
<comment type="caution">
    <text evidence="1">The sequence shown here is derived from an EMBL/GenBank/DDBJ whole genome shotgun (WGS) entry which is preliminary data.</text>
</comment>
<protein>
    <submittedName>
        <fullName evidence="1">Uncharacterized protein</fullName>
    </submittedName>
</protein>
<dbReference type="AlphaFoldDB" id="A0A9W9NNY0"/>
<reference evidence="1" key="2">
    <citation type="journal article" date="2023" name="IMA Fungus">
        <title>Comparative genomic study of the Penicillium genus elucidates a diverse pangenome and 15 lateral gene transfer events.</title>
        <authorList>
            <person name="Petersen C."/>
            <person name="Sorensen T."/>
            <person name="Nielsen M.R."/>
            <person name="Sondergaard T.E."/>
            <person name="Sorensen J.L."/>
            <person name="Fitzpatrick D.A."/>
            <person name="Frisvad J.C."/>
            <person name="Nielsen K.L."/>
        </authorList>
    </citation>
    <scope>NUCLEOTIDE SEQUENCE</scope>
    <source>
        <strain evidence="1">IBT 19713</strain>
    </source>
</reference>
<accession>A0A9W9NNY0</accession>
<reference evidence="1" key="1">
    <citation type="submission" date="2022-11" db="EMBL/GenBank/DDBJ databases">
        <authorList>
            <person name="Petersen C."/>
        </authorList>
    </citation>
    <scope>NUCLEOTIDE SEQUENCE</scope>
    <source>
        <strain evidence="1">IBT 19713</strain>
    </source>
</reference>
<gene>
    <name evidence="1" type="ORF">N7468_007979</name>
</gene>
<keyword evidence="2" id="KW-1185">Reference proteome</keyword>
<evidence type="ECO:0000313" key="2">
    <source>
        <dbReference type="Proteomes" id="UP001150941"/>
    </source>
</evidence>
<dbReference type="Proteomes" id="UP001150941">
    <property type="component" value="Unassembled WGS sequence"/>
</dbReference>
<evidence type="ECO:0000313" key="1">
    <source>
        <dbReference type="EMBL" id="KAJ5223437.1"/>
    </source>
</evidence>